<dbReference type="Proteomes" id="UP000273119">
    <property type="component" value="Unassembled WGS sequence"/>
</dbReference>
<keyword evidence="2" id="KW-1133">Transmembrane helix</keyword>
<dbReference type="Pfam" id="PF03929">
    <property type="entry name" value="PepSY_TM"/>
    <property type="match status" value="1"/>
</dbReference>
<evidence type="ECO:0000313" key="4">
    <source>
        <dbReference type="Proteomes" id="UP000273119"/>
    </source>
</evidence>
<dbReference type="InterPro" id="IPR005625">
    <property type="entry name" value="PepSY-ass_TM"/>
</dbReference>
<feature type="transmembrane region" description="Helical" evidence="2">
    <location>
        <begin position="433"/>
        <end position="453"/>
    </location>
</feature>
<gene>
    <name evidence="3" type="ORF">DWQ67_07775</name>
</gene>
<feature type="transmembrane region" description="Helical" evidence="2">
    <location>
        <begin position="459"/>
        <end position="477"/>
    </location>
</feature>
<evidence type="ECO:0000256" key="2">
    <source>
        <dbReference type="SAM" id="Phobius"/>
    </source>
</evidence>
<keyword evidence="2" id="KW-0472">Membrane</keyword>
<evidence type="ECO:0000313" key="3">
    <source>
        <dbReference type="EMBL" id="RKW70382.1"/>
    </source>
</evidence>
<dbReference type="EMBL" id="QQXL01000004">
    <property type="protein sequence ID" value="RKW70382.1"/>
    <property type="molecule type" value="Genomic_DNA"/>
</dbReference>
<feature type="transmembrane region" description="Helical" evidence="2">
    <location>
        <begin position="180"/>
        <end position="199"/>
    </location>
</feature>
<dbReference type="PANTHER" id="PTHR34219:SF1">
    <property type="entry name" value="PEPSY DOMAIN-CONTAINING PROTEIN"/>
    <property type="match status" value="1"/>
</dbReference>
<feature type="transmembrane region" description="Helical" evidence="2">
    <location>
        <begin position="37"/>
        <end position="59"/>
    </location>
</feature>
<organism evidence="3 4">
    <name type="scientific">Galactobacter caseinivorans</name>
    <dbReference type="NCBI Taxonomy" id="2676123"/>
    <lineage>
        <taxon>Bacteria</taxon>
        <taxon>Bacillati</taxon>
        <taxon>Actinomycetota</taxon>
        <taxon>Actinomycetes</taxon>
        <taxon>Micrococcales</taxon>
        <taxon>Micrococcaceae</taxon>
        <taxon>Galactobacter</taxon>
    </lineage>
</organism>
<name>A0A496PIR7_9MICC</name>
<sequence>MSTPTPSSVVPQTRPAAEPPRPGARRRPWLKPLVMRLHFYAGIFVAPFILLAAVTGAAYSVTPQLERVIYAHELNGSGTAETPMASLESQLSAAQRHTNDAAVVAVRPAQDATHSTRVMYADPEDTDGGQRTVFVDPVSAEVLGSFNTYTSVGQTPMRHWLEGFHSSLQLGEPGRIYSEIAASWLGVIAAAGLFLWLWTWGKSKRAARRDLLRPALKQTGYRRARSLHTSVGIWALVAMLFLSATGITWSQWAGNNVTELRAALSWTAPKLTSTLGGAPAGGGGGAHAEHGGMAAPTEGNQWSDPAAFTQVLSLARMSNIDGNQLEIRPPADQGSAWVVKETRAQFPVKADQIAIDRANGTVVDRLDFNDQNLPSQLATLGINLHMGELFGIWNQVGLLLVALAIIVIILAGYRTWYLRRPQGLRLRDKKPPFRPFAVPWWGWALFGAAGLGLGLFLPALGLTLTAFVLCDVVLMLTRGARSRRLAA</sequence>
<evidence type="ECO:0000256" key="1">
    <source>
        <dbReference type="SAM" id="MobiDB-lite"/>
    </source>
</evidence>
<keyword evidence="4" id="KW-1185">Reference proteome</keyword>
<protein>
    <submittedName>
        <fullName evidence="3">PepSY domain-containing protein</fullName>
    </submittedName>
</protein>
<feature type="transmembrane region" description="Helical" evidence="2">
    <location>
        <begin position="231"/>
        <end position="252"/>
    </location>
</feature>
<feature type="transmembrane region" description="Helical" evidence="2">
    <location>
        <begin position="392"/>
        <end position="413"/>
    </location>
</feature>
<dbReference type="PANTHER" id="PTHR34219">
    <property type="entry name" value="IRON-REGULATED INNER MEMBRANE PROTEIN-RELATED"/>
    <property type="match status" value="1"/>
</dbReference>
<accession>A0A496PIR7</accession>
<dbReference type="RefSeq" id="WP_121485035.1">
    <property type="nucleotide sequence ID" value="NZ_QQXL01000004.1"/>
</dbReference>
<feature type="region of interest" description="Disordered" evidence="1">
    <location>
        <begin position="1"/>
        <end position="26"/>
    </location>
</feature>
<feature type="compositionally biased region" description="Polar residues" evidence="1">
    <location>
        <begin position="1"/>
        <end position="11"/>
    </location>
</feature>
<comment type="caution">
    <text evidence="3">The sequence shown here is derived from an EMBL/GenBank/DDBJ whole genome shotgun (WGS) entry which is preliminary data.</text>
</comment>
<reference evidence="3" key="1">
    <citation type="submission" date="2018-07" db="EMBL/GenBank/DDBJ databases">
        <title>Arthrobacter sp. nov., isolated from raw cow's milk with high bacterial count.</title>
        <authorList>
            <person name="Hahne J."/>
            <person name="Isele D."/>
            <person name="Lipski A."/>
        </authorList>
    </citation>
    <scope>NUCLEOTIDE SEQUENCE [LARGE SCALE GENOMIC DNA]</scope>
    <source>
        <strain evidence="3">JZ R-183</strain>
    </source>
</reference>
<keyword evidence="2" id="KW-0812">Transmembrane</keyword>
<dbReference type="AlphaFoldDB" id="A0A496PIR7"/>
<proteinExistence type="predicted"/>